<dbReference type="EMBL" id="JBIXKD010000003">
    <property type="protein sequence ID" value="MFJ5320341.1"/>
    <property type="molecule type" value="Genomic_DNA"/>
</dbReference>
<reference evidence="2 3" key="1">
    <citation type="submission" date="2024-10" db="EMBL/GenBank/DDBJ databases">
        <authorList>
            <person name="Lu C.-H."/>
        </authorList>
    </citation>
    <scope>NUCLEOTIDE SEQUENCE [LARGE SCALE GENOMIC DNA]</scope>
    <source>
        <strain evidence="2 3">22QBSP01-2</strain>
    </source>
</reference>
<sequence length="56" mass="6449">MPIIAPIPRDERRLMQKAIHKTRDKNHARRLTAILMLHRGDRVSDVAKTLCCARSS</sequence>
<proteinExistence type="predicted"/>
<comment type="caution">
    <text evidence="2">The sequence shown here is derived from an EMBL/GenBank/DDBJ whole genome shotgun (WGS) entry which is preliminary data.</text>
</comment>
<dbReference type="EMBL" id="JBIXKD010000001">
    <property type="protein sequence ID" value="MFJ5319776.1"/>
    <property type="molecule type" value="Genomic_DNA"/>
</dbReference>
<name>A0ABW8FU44_9GAMM</name>
<feature type="non-terminal residue" evidence="2">
    <location>
        <position position="56"/>
    </location>
</feature>
<keyword evidence="3" id="KW-1185">Reference proteome</keyword>
<gene>
    <name evidence="1" type="ORF">ACIPSN_00005</name>
    <name evidence="2" type="ORF">ACIPSN_02945</name>
</gene>
<evidence type="ECO:0000313" key="1">
    <source>
        <dbReference type="EMBL" id="MFJ5319776.1"/>
    </source>
</evidence>
<protein>
    <submittedName>
        <fullName evidence="2">IS630 family transposase</fullName>
    </submittedName>
</protein>
<organism evidence="2 3">
    <name type="scientific">Pectobacterium parvum</name>
    <dbReference type="NCBI Taxonomy" id="2778550"/>
    <lineage>
        <taxon>Bacteria</taxon>
        <taxon>Pseudomonadati</taxon>
        <taxon>Pseudomonadota</taxon>
        <taxon>Gammaproteobacteria</taxon>
        <taxon>Enterobacterales</taxon>
        <taxon>Pectobacteriaceae</taxon>
        <taxon>Pectobacterium</taxon>
    </lineage>
</organism>
<dbReference type="Proteomes" id="UP001617714">
    <property type="component" value="Unassembled WGS sequence"/>
</dbReference>
<accession>A0ABW8FU44</accession>
<evidence type="ECO:0000313" key="2">
    <source>
        <dbReference type="EMBL" id="MFJ5320341.1"/>
    </source>
</evidence>
<evidence type="ECO:0000313" key="3">
    <source>
        <dbReference type="Proteomes" id="UP001617714"/>
    </source>
</evidence>